<dbReference type="Proteomes" id="UP000002033">
    <property type="component" value="Chromosome"/>
</dbReference>
<dbReference type="InterPro" id="IPR035421">
    <property type="entry name" value="Terminase_6C"/>
</dbReference>
<reference evidence="5" key="1">
    <citation type="journal article" date="2011" name="J. Bacteriol.">
        <title>Genome sequences of eight morphologically diverse alphaproteobacteria.</title>
        <authorList>
            <consortium name="US DOE Joint Genome Institute"/>
            <person name="Brown P.J."/>
            <person name="Kysela D.T."/>
            <person name="Buechlein A."/>
            <person name="Hemmerich C."/>
            <person name="Brun Y.V."/>
        </authorList>
    </citation>
    <scope>NUCLEOTIDE SEQUENCE [LARGE SCALE GENOMIC DNA]</scope>
    <source>
        <strain evidence="5">ATCC 51888 / DSM 1869 / NCIB 11706 / TK 0415</strain>
    </source>
</reference>
<dbReference type="STRING" id="582899.Hden_1105"/>
<evidence type="ECO:0000313" key="5">
    <source>
        <dbReference type="Proteomes" id="UP000002033"/>
    </source>
</evidence>
<protein>
    <recommendedName>
        <fullName evidence="3">Terminase large subunit gp17-like C-terminal domain-containing protein</fullName>
    </recommendedName>
</protein>
<proteinExistence type="predicted"/>
<dbReference type="AlphaFoldDB" id="D8JVN0"/>
<feature type="domain" description="Terminase large subunit gp17-like C-terminal" evidence="3">
    <location>
        <begin position="339"/>
        <end position="485"/>
    </location>
</feature>
<dbReference type="Gene3D" id="3.40.50.300">
    <property type="entry name" value="P-loop containing nucleotide triphosphate hydrolases"/>
    <property type="match status" value="1"/>
</dbReference>
<dbReference type="KEGG" id="hdn:Hden_1105"/>
<dbReference type="InterPro" id="IPR027417">
    <property type="entry name" value="P-loop_NTPase"/>
</dbReference>
<evidence type="ECO:0000313" key="4">
    <source>
        <dbReference type="EMBL" id="ADJ22919.1"/>
    </source>
</evidence>
<organism evidence="4 5">
    <name type="scientific">Hyphomicrobium denitrificans (strain ATCC 51888 / DSM 1869 / NCIMB 11706 / TK 0415)</name>
    <dbReference type="NCBI Taxonomy" id="582899"/>
    <lineage>
        <taxon>Bacteria</taxon>
        <taxon>Pseudomonadati</taxon>
        <taxon>Pseudomonadota</taxon>
        <taxon>Alphaproteobacteria</taxon>
        <taxon>Hyphomicrobiales</taxon>
        <taxon>Hyphomicrobiaceae</taxon>
        <taxon>Hyphomicrobium</taxon>
    </lineage>
</organism>
<keyword evidence="5" id="KW-1185">Reference proteome</keyword>
<evidence type="ECO:0000256" key="2">
    <source>
        <dbReference type="SAM" id="MobiDB-lite"/>
    </source>
</evidence>
<dbReference type="Pfam" id="PF03237">
    <property type="entry name" value="Terminase_6N"/>
    <property type="match status" value="1"/>
</dbReference>
<dbReference type="HOGENOM" id="CLU_034922_0_0_5"/>
<dbReference type="eggNOG" id="COG5323">
    <property type="taxonomic scope" value="Bacteria"/>
</dbReference>
<gene>
    <name evidence="4" type="ordered locus">Hden_1105</name>
</gene>
<accession>D8JVN0</accession>
<feature type="region of interest" description="Disordered" evidence="2">
    <location>
        <begin position="57"/>
        <end position="87"/>
    </location>
</feature>
<feature type="region of interest" description="Disordered" evidence="2">
    <location>
        <begin position="124"/>
        <end position="148"/>
    </location>
</feature>
<sequence>MRKTYAAKLRNVLNASIANGRLSDILNELSAAELEFIAHDWELWARDEQLSPLLALGDSRSASRPPSALDDARDSPNNAAPCGRLREAESQGAIRQWRVWMLLGGRGSGKTRAGAEWIRGLACGEEPGPRSAAGSRNASRRAPTKESPRIALVGKTLADVRNVMIEGQSGLLAVHPARERPVFEPSKRRLIWPNGAVAELFSADEAEALRGPQFTAAWCDELAKWRNAEKAWDMLQFALRLGDAPRACVTTTPRATKLLKSIIADEATVTVNLATADNALNLAPTFLAEMTRRYAGSAIGRQELLGEIVEDASDGLWRRHWIEEARVDAAPEMQRVVVAVDPPVTATAASDACGIVVAGLGVDKRAYVLADRTVQGRTPEIWARAALSAFDDYEADRMVAEVNQGGDLVVSVLQQFRQNFPVVKVRATRGKWVRAEPVAALYAEGRVAHVGRLDALEDQMCTFGSDGTVKGRSPDRSDALVWAITDLLLSDALKPTVRML</sequence>
<dbReference type="Pfam" id="PF17289">
    <property type="entry name" value="Terminase_6C"/>
    <property type="match status" value="1"/>
</dbReference>
<evidence type="ECO:0000256" key="1">
    <source>
        <dbReference type="ARBA" id="ARBA00022612"/>
    </source>
</evidence>
<keyword evidence="1" id="KW-1188">Viral release from host cell</keyword>
<name>D8JVN0_HYPDA</name>
<evidence type="ECO:0000259" key="3">
    <source>
        <dbReference type="Pfam" id="PF17289"/>
    </source>
</evidence>
<dbReference type="EMBL" id="CP002083">
    <property type="protein sequence ID" value="ADJ22919.1"/>
    <property type="molecule type" value="Genomic_DNA"/>
</dbReference>
<feature type="compositionally biased region" description="Low complexity" evidence="2">
    <location>
        <begin position="130"/>
        <end position="141"/>
    </location>
</feature>
<dbReference type="RefSeq" id="WP_013215134.1">
    <property type="nucleotide sequence ID" value="NC_014313.1"/>
</dbReference>